<organism evidence="1">
    <name type="scientific">marine sediment metagenome</name>
    <dbReference type="NCBI Taxonomy" id="412755"/>
    <lineage>
        <taxon>unclassified sequences</taxon>
        <taxon>metagenomes</taxon>
        <taxon>ecological metagenomes</taxon>
    </lineage>
</organism>
<accession>A0A0F9MU56</accession>
<protein>
    <submittedName>
        <fullName evidence="1">Uncharacterized protein</fullName>
    </submittedName>
</protein>
<dbReference type="AlphaFoldDB" id="A0A0F9MU56"/>
<evidence type="ECO:0000313" key="1">
    <source>
        <dbReference type="EMBL" id="KKN09284.1"/>
    </source>
</evidence>
<proteinExistence type="predicted"/>
<gene>
    <name evidence="1" type="ORF">LCGC14_1048100</name>
</gene>
<name>A0A0F9MU56_9ZZZZ</name>
<dbReference type="EMBL" id="LAZR01004365">
    <property type="protein sequence ID" value="KKN09284.1"/>
    <property type="molecule type" value="Genomic_DNA"/>
</dbReference>
<comment type="caution">
    <text evidence="1">The sequence shown here is derived from an EMBL/GenBank/DDBJ whole genome shotgun (WGS) entry which is preliminary data.</text>
</comment>
<sequence length="58" mass="6551">MNKEKKLMKVRTTLDCPINCPYLFSLDKNYCGCQLGKAVQGVLTKEYGGPVEIIKKEL</sequence>
<reference evidence="1" key="1">
    <citation type="journal article" date="2015" name="Nature">
        <title>Complex archaea that bridge the gap between prokaryotes and eukaryotes.</title>
        <authorList>
            <person name="Spang A."/>
            <person name="Saw J.H."/>
            <person name="Jorgensen S.L."/>
            <person name="Zaremba-Niedzwiedzka K."/>
            <person name="Martijn J."/>
            <person name="Lind A.E."/>
            <person name="van Eijk R."/>
            <person name="Schleper C."/>
            <person name="Guy L."/>
            <person name="Ettema T.J."/>
        </authorList>
    </citation>
    <scope>NUCLEOTIDE SEQUENCE</scope>
</reference>